<keyword evidence="1" id="KW-0812">Transmembrane</keyword>
<evidence type="ECO:0000313" key="4">
    <source>
        <dbReference type="Proteomes" id="UP000002384"/>
    </source>
</evidence>
<dbReference type="RefSeq" id="WP_012598052.1">
    <property type="nucleotide sequence ID" value="NC_011729.1"/>
</dbReference>
<dbReference type="OrthoDB" id="1675191at2"/>
<keyword evidence="4" id="KW-1185">Reference proteome</keyword>
<feature type="transmembrane region" description="Helical" evidence="1">
    <location>
        <begin position="304"/>
        <end position="324"/>
    </location>
</feature>
<feature type="transmembrane region" description="Helical" evidence="1">
    <location>
        <begin position="171"/>
        <end position="192"/>
    </location>
</feature>
<feature type="transmembrane region" description="Helical" evidence="1">
    <location>
        <begin position="204"/>
        <end position="221"/>
    </location>
</feature>
<dbReference type="KEGG" id="cyc:PCC7424_0645"/>
<feature type="domain" description="DUF2157" evidence="2">
    <location>
        <begin position="13"/>
        <end position="114"/>
    </location>
</feature>
<evidence type="ECO:0000256" key="1">
    <source>
        <dbReference type="SAM" id="Phobius"/>
    </source>
</evidence>
<name>B7KET0_GLOC7</name>
<evidence type="ECO:0000259" key="2">
    <source>
        <dbReference type="Pfam" id="PF09925"/>
    </source>
</evidence>
<sequence length="351" mass="40788">MRLEKEDFDWAAEEGIISPEQAELLWEAFSDRYQEENNNRPRFNFANVAYYFGALIVISAMTWFISLAWESFGGAGMFFVACLYALGFSLTGKNLYFQHNLKIPGGLLFTMAVAMTPLGIYGLQRWSGFWLQGDPGIYRDFYQWIKGSWFFMELGTILTGLIALRFVKFPFLTAPIAFSLWFMSMDLTPLIFGEDDFNYKERALVSFWFGLACLVVAYLIDLRIKRSRGDFSFWLYLFGLMSFWFSLPFLGGGNEWDWFIYGLTNLILMVLSVVLKRRVFMVFGGIGVFSYLSHLSYVVFANSILFPFALTLLGLLIIYLGVLYQCYYQNLARRFDSFIPQELRHLIPKDR</sequence>
<feature type="transmembrane region" description="Helical" evidence="1">
    <location>
        <begin position="48"/>
        <end position="66"/>
    </location>
</feature>
<proteinExistence type="predicted"/>
<dbReference type="EMBL" id="CP001291">
    <property type="protein sequence ID" value="ACK69105.1"/>
    <property type="molecule type" value="Genomic_DNA"/>
</dbReference>
<dbReference type="eggNOG" id="ENOG502Z7N0">
    <property type="taxonomic scope" value="Bacteria"/>
</dbReference>
<dbReference type="Pfam" id="PF09925">
    <property type="entry name" value="DUF2157"/>
    <property type="match status" value="1"/>
</dbReference>
<feature type="transmembrane region" description="Helical" evidence="1">
    <location>
        <begin position="144"/>
        <end position="164"/>
    </location>
</feature>
<dbReference type="AlphaFoldDB" id="B7KET0"/>
<dbReference type="Proteomes" id="UP000002384">
    <property type="component" value="Chromosome"/>
</dbReference>
<protein>
    <recommendedName>
        <fullName evidence="2">DUF2157 domain-containing protein</fullName>
    </recommendedName>
</protein>
<reference evidence="4" key="1">
    <citation type="journal article" date="2011" name="MBio">
        <title>Novel metabolic attributes of the genus Cyanothece, comprising a group of unicellular nitrogen-fixing Cyanobacteria.</title>
        <authorList>
            <person name="Bandyopadhyay A."/>
            <person name="Elvitigala T."/>
            <person name="Welsh E."/>
            <person name="Stockel J."/>
            <person name="Liberton M."/>
            <person name="Min H."/>
            <person name="Sherman L.A."/>
            <person name="Pakrasi H.B."/>
        </authorList>
    </citation>
    <scope>NUCLEOTIDE SEQUENCE [LARGE SCALE GENOMIC DNA]</scope>
    <source>
        <strain evidence="4">PCC 7424</strain>
    </source>
</reference>
<keyword evidence="1" id="KW-1133">Transmembrane helix</keyword>
<organism evidence="3 4">
    <name type="scientific">Gloeothece citriformis (strain PCC 7424)</name>
    <name type="common">Cyanothece sp. (strain PCC 7424)</name>
    <dbReference type="NCBI Taxonomy" id="65393"/>
    <lineage>
        <taxon>Bacteria</taxon>
        <taxon>Bacillati</taxon>
        <taxon>Cyanobacteriota</taxon>
        <taxon>Cyanophyceae</taxon>
        <taxon>Oscillatoriophycideae</taxon>
        <taxon>Chroococcales</taxon>
        <taxon>Aphanothecaceae</taxon>
        <taxon>Gloeothece</taxon>
        <taxon>Gloeothece citriformis</taxon>
    </lineage>
</organism>
<keyword evidence="1" id="KW-0472">Membrane</keyword>
<feature type="transmembrane region" description="Helical" evidence="1">
    <location>
        <begin position="280"/>
        <end position="298"/>
    </location>
</feature>
<feature type="transmembrane region" description="Helical" evidence="1">
    <location>
        <begin position="258"/>
        <end position="275"/>
    </location>
</feature>
<feature type="transmembrane region" description="Helical" evidence="1">
    <location>
        <begin position="233"/>
        <end position="252"/>
    </location>
</feature>
<feature type="transmembrane region" description="Helical" evidence="1">
    <location>
        <begin position="103"/>
        <end position="124"/>
    </location>
</feature>
<evidence type="ECO:0000313" key="3">
    <source>
        <dbReference type="EMBL" id="ACK69105.1"/>
    </source>
</evidence>
<dbReference type="STRING" id="65393.PCC7424_0645"/>
<gene>
    <name evidence="3" type="ordered locus">PCC7424_0645</name>
</gene>
<dbReference type="InterPro" id="IPR018677">
    <property type="entry name" value="DUF2157"/>
</dbReference>
<feature type="transmembrane region" description="Helical" evidence="1">
    <location>
        <begin position="72"/>
        <end position="91"/>
    </location>
</feature>
<dbReference type="HOGENOM" id="CLU_058682_0_0_3"/>
<accession>B7KET0</accession>